<protein>
    <submittedName>
        <fullName evidence="1">Uncharacterized protein</fullName>
    </submittedName>
</protein>
<keyword evidence="2" id="KW-1185">Reference proteome</keyword>
<organism evidence="1 2">
    <name type="scientific">Acorus calamus</name>
    <name type="common">Sweet flag</name>
    <dbReference type="NCBI Taxonomy" id="4465"/>
    <lineage>
        <taxon>Eukaryota</taxon>
        <taxon>Viridiplantae</taxon>
        <taxon>Streptophyta</taxon>
        <taxon>Embryophyta</taxon>
        <taxon>Tracheophyta</taxon>
        <taxon>Spermatophyta</taxon>
        <taxon>Magnoliopsida</taxon>
        <taxon>Liliopsida</taxon>
        <taxon>Acoraceae</taxon>
        <taxon>Acorus</taxon>
    </lineage>
</organism>
<sequence length="54" mass="5850">MNAMEVDVEHQMPSPNSGPLNIVRFLGMGGVGNAGNKLNLKKLLAPQVTLRFLM</sequence>
<name>A0AAV9C6W3_ACOCL</name>
<accession>A0AAV9C6W3</accession>
<dbReference type="Proteomes" id="UP001180020">
    <property type="component" value="Unassembled WGS sequence"/>
</dbReference>
<evidence type="ECO:0000313" key="2">
    <source>
        <dbReference type="Proteomes" id="UP001180020"/>
    </source>
</evidence>
<dbReference type="AlphaFoldDB" id="A0AAV9C6W3"/>
<proteinExistence type="predicted"/>
<reference evidence="1" key="1">
    <citation type="journal article" date="2023" name="Nat. Commun.">
        <title>Diploid and tetraploid genomes of Acorus and the evolution of monocots.</title>
        <authorList>
            <person name="Ma L."/>
            <person name="Liu K.W."/>
            <person name="Li Z."/>
            <person name="Hsiao Y.Y."/>
            <person name="Qi Y."/>
            <person name="Fu T."/>
            <person name="Tang G.D."/>
            <person name="Zhang D."/>
            <person name="Sun W.H."/>
            <person name="Liu D.K."/>
            <person name="Li Y."/>
            <person name="Chen G.Z."/>
            <person name="Liu X.D."/>
            <person name="Liao X.Y."/>
            <person name="Jiang Y.T."/>
            <person name="Yu X."/>
            <person name="Hao Y."/>
            <person name="Huang J."/>
            <person name="Zhao X.W."/>
            <person name="Ke S."/>
            <person name="Chen Y.Y."/>
            <person name="Wu W.L."/>
            <person name="Hsu J.L."/>
            <person name="Lin Y.F."/>
            <person name="Huang M.D."/>
            <person name="Li C.Y."/>
            <person name="Huang L."/>
            <person name="Wang Z.W."/>
            <person name="Zhao X."/>
            <person name="Zhong W.Y."/>
            <person name="Peng D.H."/>
            <person name="Ahmad S."/>
            <person name="Lan S."/>
            <person name="Zhang J.S."/>
            <person name="Tsai W.C."/>
            <person name="Van de Peer Y."/>
            <person name="Liu Z.J."/>
        </authorList>
    </citation>
    <scope>NUCLEOTIDE SEQUENCE</scope>
    <source>
        <strain evidence="1">CP</strain>
    </source>
</reference>
<reference evidence="1" key="2">
    <citation type="submission" date="2023-06" db="EMBL/GenBank/DDBJ databases">
        <authorList>
            <person name="Ma L."/>
            <person name="Liu K.-W."/>
            <person name="Li Z."/>
            <person name="Hsiao Y.-Y."/>
            <person name="Qi Y."/>
            <person name="Fu T."/>
            <person name="Tang G."/>
            <person name="Zhang D."/>
            <person name="Sun W.-H."/>
            <person name="Liu D.-K."/>
            <person name="Li Y."/>
            <person name="Chen G.-Z."/>
            <person name="Liu X.-D."/>
            <person name="Liao X.-Y."/>
            <person name="Jiang Y.-T."/>
            <person name="Yu X."/>
            <person name="Hao Y."/>
            <person name="Huang J."/>
            <person name="Zhao X.-W."/>
            <person name="Ke S."/>
            <person name="Chen Y.-Y."/>
            <person name="Wu W.-L."/>
            <person name="Hsu J.-L."/>
            <person name="Lin Y.-F."/>
            <person name="Huang M.-D."/>
            <person name="Li C.-Y."/>
            <person name="Huang L."/>
            <person name="Wang Z.-W."/>
            <person name="Zhao X."/>
            <person name="Zhong W.-Y."/>
            <person name="Peng D.-H."/>
            <person name="Ahmad S."/>
            <person name="Lan S."/>
            <person name="Zhang J.-S."/>
            <person name="Tsai W.-C."/>
            <person name="Van De Peer Y."/>
            <person name="Liu Z.-J."/>
        </authorList>
    </citation>
    <scope>NUCLEOTIDE SEQUENCE</scope>
    <source>
        <strain evidence="1">CP</strain>
        <tissue evidence="1">Leaves</tissue>
    </source>
</reference>
<dbReference type="EMBL" id="JAUJYO010000021">
    <property type="protein sequence ID" value="KAK1284442.1"/>
    <property type="molecule type" value="Genomic_DNA"/>
</dbReference>
<comment type="caution">
    <text evidence="1">The sequence shown here is derived from an EMBL/GenBank/DDBJ whole genome shotgun (WGS) entry which is preliminary data.</text>
</comment>
<gene>
    <name evidence="1" type="ORF">QJS10_CPB21g01342</name>
</gene>
<evidence type="ECO:0000313" key="1">
    <source>
        <dbReference type="EMBL" id="KAK1284442.1"/>
    </source>
</evidence>